<accession>D3EQ38</accession>
<protein>
    <submittedName>
        <fullName evidence="7">Uncharacterized conserved protein</fullName>
    </submittedName>
</protein>
<feature type="domain" description="DUF1232" evidence="6">
    <location>
        <begin position="22"/>
        <end position="58"/>
    </location>
</feature>
<keyword evidence="3 5" id="KW-1133">Transmembrane helix</keyword>
<proteinExistence type="predicted"/>
<dbReference type="AlphaFoldDB" id="D3EQ38"/>
<keyword evidence="8" id="KW-1185">Reference proteome</keyword>
<evidence type="ECO:0000256" key="5">
    <source>
        <dbReference type="SAM" id="Phobius"/>
    </source>
</evidence>
<evidence type="ECO:0000256" key="2">
    <source>
        <dbReference type="ARBA" id="ARBA00022692"/>
    </source>
</evidence>
<dbReference type="OrthoDB" id="573033at2"/>
<evidence type="ECO:0000256" key="1">
    <source>
        <dbReference type="ARBA" id="ARBA00004127"/>
    </source>
</evidence>
<organism evidence="8">
    <name type="scientific">Atelocyanobacterium thalassa (isolate ALOHA)</name>
    <dbReference type="NCBI Taxonomy" id="1453429"/>
    <lineage>
        <taxon>Bacteria</taxon>
        <taxon>Bacillati</taxon>
        <taxon>Cyanobacteriota</taxon>
        <taxon>Cyanophyceae</taxon>
        <taxon>Oscillatoriophycideae</taxon>
        <taxon>Chroococcales</taxon>
        <taxon>Aphanothecaceae</taxon>
        <taxon>Candidatus Atelocyanobacterium</taxon>
        <taxon>Candidatus Atelocyanobacterium thalassae</taxon>
    </lineage>
</organism>
<gene>
    <name evidence="7" type="ordered locus">UCYN_09040</name>
</gene>
<dbReference type="HOGENOM" id="CLU_176251_0_0_3"/>
<keyword evidence="4 5" id="KW-0472">Membrane</keyword>
<evidence type="ECO:0000313" key="7">
    <source>
        <dbReference type="EMBL" id="ADB95588.1"/>
    </source>
</evidence>
<dbReference type="RefSeq" id="WP_012954275.1">
    <property type="nucleotide sequence ID" value="NC_013771.1"/>
</dbReference>
<evidence type="ECO:0000259" key="6">
    <source>
        <dbReference type="Pfam" id="PF06803"/>
    </source>
</evidence>
<comment type="subcellular location">
    <subcellularLocation>
        <location evidence="1">Endomembrane system</location>
        <topology evidence="1">Multi-pass membrane protein</topology>
    </subcellularLocation>
</comment>
<evidence type="ECO:0000256" key="3">
    <source>
        <dbReference type="ARBA" id="ARBA00022989"/>
    </source>
</evidence>
<evidence type="ECO:0000313" key="8">
    <source>
        <dbReference type="Proteomes" id="UP000001405"/>
    </source>
</evidence>
<sequence>MKLSLRSIYNSYRSLIRNKRYRWWVILGTLAYFISPLDFSPDFFPIIGQVDDFAILTLLITELIKVIFEGPSQIIVEKSSENETVEVEATSIDEYLD</sequence>
<evidence type="ECO:0000256" key="4">
    <source>
        <dbReference type="ARBA" id="ARBA00023136"/>
    </source>
</evidence>
<keyword evidence="2 5" id="KW-0812">Transmembrane</keyword>
<dbReference type="Pfam" id="PF06803">
    <property type="entry name" value="DUF1232"/>
    <property type="match status" value="1"/>
</dbReference>
<reference evidence="7 8" key="1">
    <citation type="journal article" date="2010" name="Nature">
        <title>Metabolic streamlining in an open-ocean nitrogen-fixing cyanobacterium.</title>
        <authorList>
            <person name="Tripp H.J."/>
            <person name="Bench S.R."/>
            <person name="Turk K.A."/>
            <person name="Foster R.A."/>
            <person name="Desany B.A."/>
            <person name="Niazi F."/>
            <person name="Affourtit J.P."/>
            <person name="Zehr J.P."/>
        </authorList>
    </citation>
    <scope>NUCLEOTIDE SEQUENCE [LARGE SCALE GENOMIC DNA]</scope>
    <source>
        <strain evidence="8">ALOHA</strain>
    </source>
</reference>
<dbReference type="GO" id="GO:0012505">
    <property type="term" value="C:endomembrane system"/>
    <property type="evidence" value="ECO:0007669"/>
    <property type="project" value="UniProtKB-SubCell"/>
</dbReference>
<feature type="transmembrane region" description="Helical" evidence="5">
    <location>
        <begin position="21"/>
        <end position="37"/>
    </location>
</feature>
<name>D3EQ38_ATETH</name>
<dbReference type="STRING" id="1453429.UCYN_09040"/>
<dbReference type="KEGG" id="cyu:UCYN_09040"/>
<dbReference type="EMBL" id="CP001842">
    <property type="protein sequence ID" value="ADB95588.1"/>
    <property type="molecule type" value="Genomic_DNA"/>
</dbReference>
<dbReference type="Proteomes" id="UP000001405">
    <property type="component" value="Chromosome"/>
</dbReference>
<dbReference type="InterPro" id="IPR010652">
    <property type="entry name" value="DUF1232"/>
</dbReference>